<evidence type="ECO:0000313" key="1">
    <source>
        <dbReference type="EMBL" id="KKL43007.1"/>
    </source>
</evidence>
<protein>
    <submittedName>
        <fullName evidence="1">Uncharacterized protein</fullName>
    </submittedName>
</protein>
<dbReference type="AlphaFoldDB" id="A0A0F9EZP6"/>
<sequence length="59" mass="6942">MAVNNQFPIPEAPQVPTFSEYKPYEKPFPEADIPTLGAYHHFLKWEKYLLINPLLNNIR</sequence>
<proteinExistence type="predicted"/>
<reference evidence="1" key="1">
    <citation type="journal article" date="2015" name="Nature">
        <title>Complex archaea that bridge the gap between prokaryotes and eukaryotes.</title>
        <authorList>
            <person name="Spang A."/>
            <person name="Saw J.H."/>
            <person name="Jorgensen S.L."/>
            <person name="Zaremba-Niedzwiedzka K."/>
            <person name="Martijn J."/>
            <person name="Lind A.E."/>
            <person name="van Eijk R."/>
            <person name="Schleper C."/>
            <person name="Guy L."/>
            <person name="Ettema T.J."/>
        </authorList>
    </citation>
    <scope>NUCLEOTIDE SEQUENCE</scope>
</reference>
<organism evidence="1">
    <name type="scientific">marine sediment metagenome</name>
    <dbReference type="NCBI Taxonomy" id="412755"/>
    <lineage>
        <taxon>unclassified sequences</taxon>
        <taxon>metagenomes</taxon>
        <taxon>ecological metagenomes</taxon>
    </lineage>
</organism>
<comment type="caution">
    <text evidence="1">The sequence shown here is derived from an EMBL/GenBank/DDBJ whole genome shotgun (WGS) entry which is preliminary data.</text>
</comment>
<dbReference type="EMBL" id="LAZR01034811">
    <property type="protein sequence ID" value="KKL43007.1"/>
    <property type="molecule type" value="Genomic_DNA"/>
</dbReference>
<name>A0A0F9EZP6_9ZZZZ</name>
<gene>
    <name evidence="1" type="ORF">LCGC14_2367140</name>
</gene>
<accession>A0A0F9EZP6</accession>